<reference evidence="1 2" key="1">
    <citation type="journal article" date="2008" name="Biol. Direct">
        <title>Complete genome sequence of the extremely acidophilic methanotroph isolate V4, Methylacidiphilum infernorum, a representative of the bacterial phylum Verrucomicrobia.</title>
        <authorList>
            <person name="Hou S."/>
            <person name="Makarova K.S."/>
            <person name="Saw J.H."/>
            <person name="Senin P."/>
            <person name="Ly B.V."/>
            <person name="Zhou Z."/>
            <person name="Ren Y."/>
            <person name="Wang J."/>
            <person name="Galperin M.Y."/>
            <person name="Omelchenko M.V."/>
            <person name="Wolf Y.I."/>
            <person name="Yutin N."/>
            <person name="Koonin E.V."/>
            <person name="Stott M.B."/>
            <person name="Mountain B.W."/>
            <person name="Crowe M.A."/>
            <person name="Smirnova A.V."/>
            <person name="Dunfield P.F."/>
            <person name="Feng L."/>
            <person name="Wang L."/>
            <person name="Alam M."/>
        </authorList>
    </citation>
    <scope>NUCLEOTIDE SEQUENCE [LARGE SCALE GENOMIC DNA]</scope>
    <source>
        <strain evidence="2">Isolate V4</strain>
    </source>
</reference>
<dbReference type="AlphaFoldDB" id="B3E069"/>
<dbReference type="Proteomes" id="UP000009149">
    <property type="component" value="Chromosome"/>
</dbReference>
<evidence type="ECO:0000313" key="1">
    <source>
        <dbReference type="EMBL" id="ACD82730.1"/>
    </source>
</evidence>
<organism evidence="1 2">
    <name type="scientific">Methylacidiphilum infernorum (isolate V4)</name>
    <name type="common">Methylokorus infernorum (strain V4)</name>
    <dbReference type="NCBI Taxonomy" id="481448"/>
    <lineage>
        <taxon>Bacteria</taxon>
        <taxon>Pseudomonadati</taxon>
        <taxon>Verrucomicrobiota</taxon>
        <taxon>Methylacidiphilae</taxon>
        <taxon>Methylacidiphilales</taxon>
        <taxon>Methylacidiphilaceae</taxon>
        <taxon>Methylacidiphilum (ex Ratnadevi et al. 2023)</taxon>
    </lineage>
</organism>
<gene>
    <name evidence="1" type="ordered locus">Minf_0675</name>
</gene>
<evidence type="ECO:0000313" key="2">
    <source>
        <dbReference type="Proteomes" id="UP000009149"/>
    </source>
</evidence>
<dbReference type="EMBL" id="CP000975">
    <property type="protein sequence ID" value="ACD82730.1"/>
    <property type="molecule type" value="Genomic_DNA"/>
</dbReference>
<dbReference type="HOGENOM" id="CLU_3390244_0_0_0"/>
<name>B3E069_METI4</name>
<sequence length="32" mass="3949">MGNKDWNTKKKEERELTATPSYFFHSVRKYKE</sequence>
<protein>
    <submittedName>
        <fullName evidence="1">Uncharacterized protein</fullName>
    </submittedName>
</protein>
<proteinExistence type="predicted"/>
<accession>B3E069</accession>
<dbReference type="KEGG" id="min:Minf_0675"/>